<evidence type="ECO:0000313" key="5">
    <source>
        <dbReference type="Proteomes" id="UP000809829"/>
    </source>
</evidence>
<evidence type="ECO:0000256" key="1">
    <source>
        <dbReference type="ARBA" id="ARBA00022679"/>
    </source>
</evidence>
<name>A0ABS2QVY6_9BACI</name>
<evidence type="ECO:0000256" key="2">
    <source>
        <dbReference type="ARBA" id="ARBA00023315"/>
    </source>
</evidence>
<sequence length="193" mass="22242">MTIRKARKEEATVIAALLYDVLGSIARSHAAEETEAATCKVFERYVRSEENRYSYRNIIVKEIQGTIAGMMVSYDGCNQRLLDIPIIELVRAKTRDLNYTTDLEAISGDLYIDSICVHPSFRGRGIGSELLQQAEQMAKMQHLRLSLNVEVGNDRAETLYRRIGFHQEGYRMINNKPFKYMVKKIEELMEEVR</sequence>
<dbReference type="InterPro" id="IPR016181">
    <property type="entry name" value="Acyl_CoA_acyltransferase"/>
</dbReference>
<dbReference type="EMBL" id="JAFBFC010000004">
    <property type="protein sequence ID" value="MBM7703648.1"/>
    <property type="molecule type" value="Genomic_DNA"/>
</dbReference>
<organism evidence="4 5">
    <name type="scientific">Priestia iocasae</name>
    <dbReference type="NCBI Taxonomy" id="2291674"/>
    <lineage>
        <taxon>Bacteria</taxon>
        <taxon>Bacillati</taxon>
        <taxon>Bacillota</taxon>
        <taxon>Bacilli</taxon>
        <taxon>Bacillales</taxon>
        <taxon>Bacillaceae</taxon>
        <taxon>Priestia</taxon>
    </lineage>
</organism>
<gene>
    <name evidence="4" type="ORF">JOC83_002497</name>
</gene>
<keyword evidence="5" id="KW-1185">Reference proteome</keyword>
<accession>A0ABS2QVY6</accession>
<dbReference type="Pfam" id="PF00583">
    <property type="entry name" value="Acetyltransf_1"/>
    <property type="match status" value="1"/>
</dbReference>
<comment type="caution">
    <text evidence="4">The sequence shown here is derived from an EMBL/GenBank/DDBJ whole genome shotgun (WGS) entry which is preliminary data.</text>
</comment>
<dbReference type="PROSITE" id="PS51186">
    <property type="entry name" value="GNAT"/>
    <property type="match status" value="1"/>
</dbReference>
<dbReference type="Proteomes" id="UP000809829">
    <property type="component" value="Unassembled WGS sequence"/>
</dbReference>
<dbReference type="RefSeq" id="WP_205187604.1">
    <property type="nucleotide sequence ID" value="NZ_JAFBFC010000004.1"/>
</dbReference>
<evidence type="ECO:0000259" key="3">
    <source>
        <dbReference type="PROSITE" id="PS51186"/>
    </source>
</evidence>
<reference evidence="4 5" key="1">
    <citation type="submission" date="2021-01" db="EMBL/GenBank/DDBJ databases">
        <title>Genomic Encyclopedia of Type Strains, Phase IV (KMG-IV): sequencing the most valuable type-strain genomes for metagenomic binning, comparative biology and taxonomic classification.</title>
        <authorList>
            <person name="Goeker M."/>
        </authorList>
    </citation>
    <scope>NUCLEOTIDE SEQUENCE [LARGE SCALE GENOMIC DNA]</scope>
    <source>
        <strain evidence="4 5">DSM 104297</strain>
    </source>
</reference>
<keyword evidence="1" id="KW-0808">Transferase</keyword>
<keyword evidence="2" id="KW-0012">Acyltransferase</keyword>
<dbReference type="PANTHER" id="PTHR43420">
    <property type="entry name" value="ACETYLTRANSFERASE"/>
    <property type="match status" value="1"/>
</dbReference>
<protein>
    <submittedName>
        <fullName evidence="4">Ribosomal protein S18 acetylase RimI-like enzyme</fullName>
    </submittedName>
</protein>
<dbReference type="Gene3D" id="3.40.630.30">
    <property type="match status" value="1"/>
</dbReference>
<dbReference type="CDD" id="cd04301">
    <property type="entry name" value="NAT_SF"/>
    <property type="match status" value="1"/>
</dbReference>
<dbReference type="InterPro" id="IPR050680">
    <property type="entry name" value="YpeA/RimI_acetyltransf"/>
</dbReference>
<proteinExistence type="predicted"/>
<dbReference type="InterPro" id="IPR000182">
    <property type="entry name" value="GNAT_dom"/>
</dbReference>
<dbReference type="SUPFAM" id="SSF55729">
    <property type="entry name" value="Acyl-CoA N-acyltransferases (Nat)"/>
    <property type="match status" value="1"/>
</dbReference>
<evidence type="ECO:0000313" key="4">
    <source>
        <dbReference type="EMBL" id="MBM7703648.1"/>
    </source>
</evidence>
<feature type="domain" description="N-acetyltransferase" evidence="3">
    <location>
        <begin position="1"/>
        <end position="186"/>
    </location>
</feature>